<dbReference type="EMBL" id="BEXD01000238">
    <property type="protein sequence ID" value="GBB85636.1"/>
    <property type="molecule type" value="Genomic_DNA"/>
</dbReference>
<dbReference type="Gene3D" id="1.20.1280.50">
    <property type="match status" value="1"/>
</dbReference>
<dbReference type="Pfam" id="PF12937">
    <property type="entry name" value="F-box-like"/>
    <property type="match status" value="1"/>
</dbReference>
<proteinExistence type="predicted"/>
<dbReference type="EMBL" id="BLAL01000278">
    <property type="protein sequence ID" value="GES99105.1"/>
    <property type="molecule type" value="Genomic_DNA"/>
</dbReference>
<gene>
    <name evidence="3" type="ORF">RCL2_002562100</name>
    <name evidence="2" type="ORF">RclHR1_12110006</name>
</gene>
<dbReference type="AlphaFoldDB" id="A0A2Z6QZ79"/>
<dbReference type="SUPFAM" id="SSF81383">
    <property type="entry name" value="F-box domain"/>
    <property type="match status" value="1"/>
</dbReference>
<dbReference type="SUPFAM" id="SSF52047">
    <property type="entry name" value="RNI-like"/>
    <property type="match status" value="1"/>
</dbReference>
<dbReference type="Proteomes" id="UP000615446">
    <property type="component" value="Unassembled WGS sequence"/>
</dbReference>
<dbReference type="Gene3D" id="3.80.10.10">
    <property type="entry name" value="Ribonuclease Inhibitor"/>
    <property type="match status" value="1"/>
</dbReference>
<name>A0A2Z6QZ79_9GLOM</name>
<sequence>MIQIPDNCLSEIFENLDGLSLSSCILVCRIWRQISVTILWRSIWKIETFITCLPDESKDNLRRNEIPVPRGTPFFNYALFCKKFSFCDIQGRLEFFLNRRHSASSTISMDQKISVLSHEFLNLLMNNVSLNMLDLLHSKTNITNFASLFRVNNFLQNVKELYCESYYVSGFYSELFQVCHNVQSLDLILQHSITNTNDLANFLSGQRNLNYLEIWQFDVLEDQDIILRSIPNSIIELGLSVLGLVNLRSIIGNLNNLRVLKLSILNKYDYYGIETLDFPHLKVLKFLHADTAPTEEFIYMFLARHGNKLTEIRIDNISQSLRNNININWPNVIVK</sequence>
<dbReference type="InterPro" id="IPR036047">
    <property type="entry name" value="F-box-like_dom_sf"/>
</dbReference>
<evidence type="ECO:0000313" key="4">
    <source>
        <dbReference type="Proteomes" id="UP000247702"/>
    </source>
</evidence>
<dbReference type="OrthoDB" id="1107553at2759"/>
<dbReference type="InterPro" id="IPR032675">
    <property type="entry name" value="LRR_dom_sf"/>
</dbReference>
<keyword evidence="4" id="KW-1185">Reference proteome</keyword>
<organism evidence="2 4">
    <name type="scientific">Rhizophagus clarus</name>
    <dbReference type="NCBI Taxonomy" id="94130"/>
    <lineage>
        <taxon>Eukaryota</taxon>
        <taxon>Fungi</taxon>
        <taxon>Fungi incertae sedis</taxon>
        <taxon>Mucoromycota</taxon>
        <taxon>Glomeromycotina</taxon>
        <taxon>Glomeromycetes</taxon>
        <taxon>Glomerales</taxon>
        <taxon>Glomeraceae</taxon>
        <taxon>Rhizophagus</taxon>
    </lineage>
</organism>
<comment type="caution">
    <text evidence="2">The sequence shown here is derived from an EMBL/GenBank/DDBJ whole genome shotgun (WGS) entry which is preliminary data.</text>
</comment>
<dbReference type="Proteomes" id="UP000247702">
    <property type="component" value="Unassembled WGS sequence"/>
</dbReference>
<evidence type="ECO:0000313" key="2">
    <source>
        <dbReference type="EMBL" id="GBB85636.1"/>
    </source>
</evidence>
<evidence type="ECO:0000313" key="3">
    <source>
        <dbReference type="EMBL" id="GES99105.1"/>
    </source>
</evidence>
<protein>
    <recommendedName>
        <fullName evidence="1">F-box domain-containing protein</fullName>
    </recommendedName>
</protein>
<accession>A0A2Z6QZ79</accession>
<dbReference type="PROSITE" id="PS50181">
    <property type="entry name" value="FBOX"/>
    <property type="match status" value="1"/>
</dbReference>
<evidence type="ECO:0000259" key="1">
    <source>
        <dbReference type="PROSITE" id="PS50181"/>
    </source>
</evidence>
<reference evidence="3" key="2">
    <citation type="submission" date="2019-10" db="EMBL/GenBank/DDBJ databases">
        <title>Conservation and host-specific expression of non-tandemly repeated heterogenous ribosome RNA gene in arbuscular mycorrhizal fungi.</title>
        <authorList>
            <person name="Maeda T."/>
            <person name="Kobayashi Y."/>
            <person name="Nakagawa T."/>
            <person name="Ezawa T."/>
            <person name="Yamaguchi K."/>
            <person name="Bino T."/>
            <person name="Nishimoto Y."/>
            <person name="Shigenobu S."/>
            <person name="Kawaguchi M."/>
        </authorList>
    </citation>
    <scope>NUCLEOTIDE SEQUENCE</scope>
    <source>
        <strain evidence="3">HR1</strain>
    </source>
</reference>
<reference evidence="2 4" key="1">
    <citation type="submission" date="2017-11" db="EMBL/GenBank/DDBJ databases">
        <title>The genome of Rhizophagus clarus HR1 reveals common genetic basis of auxotrophy among arbuscular mycorrhizal fungi.</title>
        <authorList>
            <person name="Kobayashi Y."/>
        </authorList>
    </citation>
    <scope>NUCLEOTIDE SEQUENCE [LARGE SCALE GENOMIC DNA]</scope>
    <source>
        <strain evidence="2 4">HR1</strain>
    </source>
</reference>
<dbReference type="InterPro" id="IPR001810">
    <property type="entry name" value="F-box_dom"/>
</dbReference>
<feature type="domain" description="F-box" evidence="1">
    <location>
        <begin position="1"/>
        <end position="43"/>
    </location>
</feature>